<feature type="region of interest" description="Disordered" evidence="5">
    <location>
        <begin position="180"/>
        <end position="202"/>
    </location>
</feature>
<feature type="transmembrane region" description="Helical" evidence="6">
    <location>
        <begin position="148"/>
        <end position="172"/>
    </location>
</feature>
<sequence>MASGVFLFGVFFSLLSSLLSARNGGMKAQDPKVWQSPESVRVLIGEDLHLECLVSEQLHPGPVKWYLGEGPRRILIYADKWTPENDQRIERRSPSSNTDFTIFIHNVTLEDAGTYYCVKEKKNSKDWFKGHGTQVVVKASPDSQDIPVIPVAVGVSGLILIGLLCAALCIYIKKKRGLRSSSSRSDTSFPQKQQSSKQTSGVKEIVYADLKGPSRLQIPRKINSEERSEYATIKGAPTGATEEGPFSA</sequence>
<dbReference type="InterPro" id="IPR013106">
    <property type="entry name" value="Ig_V-set"/>
</dbReference>
<dbReference type="OMA" id="TDFTIFI"/>
<dbReference type="RefSeq" id="XP_025032290.1">
    <property type="nucleotide sequence ID" value="XM_025176522.1"/>
</dbReference>
<organism evidence="9 10">
    <name type="scientific">Python bivittatus</name>
    <name type="common">Burmese python</name>
    <name type="synonym">Python molurus bivittatus</name>
    <dbReference type="NCBI Taxonomy" id="176946"/>
    <lineage>
        <taxon>Eukaryota</taxon>
        <taxon>Metazoa</taxon>
        <taxon>Chordata</taxon>
        <taxon>Craniata</taxon>
        <taxon>Vertebrata</taxon>
        <taxon>Euteleostomi</taxon>
        <taxon>Lepidosauria</taxon>
        <taxon>Squamata</taxon>
        <taxon>Bifurcata</taxon>
        <taxon>Unidentata</taxon>
        <taxon>Episquamata</taxon>
        <taxon>Toxicofera</taxon>
        <taxon>Serpentes</taxon>
        <taxon>Henophidia</taxon>
        <taxon>Pythonidae</taxon>
        <taxon>Python</taxon>
    </lineage>
</organism>
<dbReference type="SUPFAM" id="SSF48726">
    <property type="entry name" value="Immunoglobulin"/>
    <property type="match status" value="1"/>
</dbReference>
<dbReference type="GeneID" id="112542811"/>
<keyword evidence="6" id="KW-0812">Transmembrane</keyword>
<evidence type="ECO:0000259" key="8">
    <source>
        <dbReference type="PROSITE" id="PS50835"/>
    </source>
</evidence>
<feature type="chain" id="PRO_5039924653" evidence="7">
    <location>
        <begin position="22"/>
        <end position="248"/>
    </location>
</feature>
<keyword evidence="1 7" id="KW-0732">Signal</keyword>
<dbReference type="Gene3D" id="2.60.40.10">
    <property type="entry name" value="Immunoglobulins"/>
    <property type="match status" value="1"/>
</dbReference>
<evidence type="ECO:0000256" key="1">
    <source>
        <dbReference type="ARBA" id="ARBA00022729"/>
    </source>
</evidence>
<feature type="region of interest" description="Disordered" evidence="5">
    <location>
        <begin position="217"/>
        <end position="248"/>
    </location>
</feature>
<evidence type="ECO:0000256" key="6">
    <source>
        <dbReference type="SAM" id="Phobius"/>
    </source>
</evidence>
<dbReference type="InterPro" id="IPR036179">
    <property type="entry name" value="Ig-like_dom_sf"/>
</dbReference>
<keyword evidence="3" id="KW-0325">Glycoprotein</keyword>
<dbReference type="Pfam" id="PF07686">
    <property type="entry name" value="V-set"/>
    <property type="match status" value="1"/>
</dbReference>
<keyword evidence="9" id="KW-1185">Reference proteome</keyword>
<dbReference type="InterPro" id="IPR003599">
    <property type="entry name" value="Ig_sub"/>
</dbReference>
<dbReference type="Proteomes" id="UP000695026">
    <property type="component" value="Unplaced"/>
</dbReference>
<feature type="compositionally biased region" description="Polar residues" evidence="5">
    <location>
        <begin position="186"/>
        <end position="201"/>
    </location>
</feature>
<dbReference type="SMART" id="SM00409">
    <property type="entry name" value="IG"/>
    <property type="match status" value="1"/>
</dbReference>
<dbReference type="KEGG" id="pbi:112542811"/>
<gene>
    <name evidence="10" type="primary">LOC112542811</name>
</gene>
<reference evidence="10" key="1">
    <citation type="submission" date="2025-08" db="UniProtKB">
        <authorList>
            <consortium name="RefSeq"/>
        </authorList>
    </citation>
    <scope>IDENTIFICATION</scope>
    <source>
        <tissue evidence="10">Liver</tissue>
    </source>
</reference>
<evidence type="ECO:0000256" key="7">
    <source>
        <dbReference type="SAM" id="SignalP"/>
    </source>
</evidence>
<proteinExistence type="predicted"/>
<keyword evidence="4" id="KW-0393">Immunoglobulin domain</keyword>
<dbReference type="InterPro" id="IPR007110">
    <property type="entry name" value="Ig-like_dom"/>
</dbReference>
<dbReference type="PROSITE" id="PS50835">
    <property type="entry name" value="IG_LIKE"/>
    <property type="match status" value="1"/>
</dbReference>
<protein>
    <submittedName>
        <fullName evidence="10">Tyrosine-protein phosphatase non-receptor type substrate 1-like</fullName>
    </submittedName>
</protein>
<feature type="domain" description="Ig-like" evidence="8">
    <location>
        <begin position="31"/>
        <end position="117"/>
    </location>
</feature>
<keyword evidence="6" id="KW-1133">Transmembrane helix</keyword>
<evidence type="ECO:0000256" key="2">
    <source>
        <dbReference type="ARBA" id="ARBA00023157"/>
    </source>
</evidence>
<keyword evidence="2" id="KW-1015">Disulfide bond</keyword>
<dbReference type="AlphaFoldDB" id="A0A9F5IVE1"/>
<dbReference type="OrthoDB" id="6370831at2759"/>
<dbReference type="PANTHER" id="PTHR19971">
    <property type="entry name" value="SIGNAL-REGULATORY PROTEIN BETA"/>
    <property type="match status" value="1"/>
</dbReference>
<evidence type="ECO:0000313" key="9">
    <source>
        <dbReference type="Proteomes" id="UP000695026"/>
    </source>
</evidence>
<name>A0A9F5IVE1_PYTBI</name>
<evidence type="ECO:0000256" key="5">
    <source>
        <dbReference type="SAM" id="MobiDB-lite"/>
    </source>
</evidence>
<dbReference type="FunFam" id="2.60.40.10:FF:000295">
    <property type="entry name" value="Tyrosine-protein phosphatase non-receptor type substrate 1"/>
    <property type="match status" value="1"/>
</dbReference>
<dbReference type="InterPro" id="IPR051755">
    <property type="entry name" value="Ig-like_CS_Receptor"/>
</dbReference>
<evidence type="ECO:0000313" key="10">
    <source>
        <dbReference type="RefSeq" id="XP_025032290.1"/>
    </source>
</evidence>
<keyword evidence="6" id="KW-0472">Membrane</keyword>
<evidence type="ECO:0000256" key="4">
    <source>
        <dbReference type="ARBA" id="ARBA00023319"/>
    </source>
</evidence>
<dbReference type="InterPro" id="IPR013783">
    <property type="entry name" value="Ig-like_fold"/>
</dbReference>
<feature type="signal peptide" evidence="7">
    <location>
        <begin position="1"/>
        <end position="21"/>
    </location>
</feature>
<accession>A0A9F5IVE1</accession>
<evidence type="ECO:0000256" key="3">
    <source>
        <dbReference type="ARBA" id="ARBA00023180"/>
    </source>
</evidence>